<reference evidence="2 3" key="1">
    <citation type="submission" date="2019-03" db="EMBL/GenBank/DDBJ databases">
        <title>Subsurface microbial communities from deep shales in Ohio and West Virginia, USA.</title>
        <authorList>
            <person name="Wrighton K."/>
        </authorList>
    </citation>
    <scope>NUCLEOTIDE SEQUENCE [LARGE SCALE GENOMIC DNA]</scope>
    <source>
        <strain evidence="2 3">DSMZ 11287</strain>
    </source>
</reference>
<comment type="caution">
    <text evidence="2">The sequence shown here is derived from an EMBL/GenBank/DDBJ whole genome shotgun (WGS) entry which is preliminary data.</text>
</comment>
<keyword evidence="1" id="KW-1133">Transmembrane helix</keyword>
<name>A0A4R8GCE7_9FIRM</name>
<evidence type="ECO:0000313" key="3">
    <source>
        <dbReference type="Proteomes" id="UP000295472"/>
    </source>
</evidence>
<dbReference type="GeneID" id="71572993"/>
<dbReference type="AlphaFoldDB" id="A0A4R8GCE7"/>
<accession>A0A4R8GCE7</accession>
<sequence>MRFLSKIAFKNLSRHKLRTFISILAIAFSIIIVVLARGFILGMIDSLYRDNIYFDSGHVKITAPEYQIEKRMRRLFIR</sequence>
<evidence type="ECO:0008006" key="4">
    <source>
        <dbReference type="Google" id="ProtNLM"/>
    </source>
</evidence>
<keyword evidence="1" id="KW-0812">Transmembrane</keyword>
<evidence type="ECO:0000256" key="1">
    <source>
        <dbReference type="SAM" id="Phobius"/>
    </source>
</evidence>
<organism evidence="2 3">
    <name type="scientific">Halanaerobium congolense</name>
    <dbReference type="NCBI Taxonomy" id="54121"/>
    <lineage>
        <taxon>Bacteria</taxon>
        <taxon>Bacillati</taxon>
        <taxon>Bacillota</taxon>
        <taxon>Clostridia</taxon>
        <taxon>Halanaerobiales</taxon>
        <taxon>Halanaerobiaceae</taxon>
        <taxon>Halanaerobium</taxon>
    </lineage>
</organism>
<protein>
    <recommendedName>
        <fullName evidence="4">ABC transporter permease</fullName>
    </recommendedName>
</protein>
<dbReference type="RefSeq" id="WP_243833693.1">
    <property type="nucleotide sequence ID" value="NZ_SOEF01000058.1"/>
</dbReference>
<proteinExistence type="predicted"/>
<evidence type="ECO:0000313" key="2">
    <source>
        <dbReference type="EMBL" id="TDX35497.1"/>
    </source>
</evidence>
<feature type="transmembrane region" description="Helical" evidence="1">
    <location>
        <begin position="20"/>
        <end position="44"/>
    </location>
</feature>
<dbReference type="EMBL" id="SOEF01000058">
    <property type="protein sequence ID" value="TDX35497.1"/>
    <property type="molecule type" value="Genomic_DNA"/>
</dbReference>
<dbReference type="Proteomes" id="UP000295472">
    <property type="component" value="Unassembled WGS sequence"/>
</dbReference>
<keyword evidence="1" id="KW-0472">Membrane</keyword>
<gene>
    <name evidence="2" type="ORF">C7954_1584</name>
</gene>